<dbReference type="PANTHER" id="PTHR36573">
    <property type="entry name" value="INTERMEMBRANE PHOSPHOLIPID TRANSPORT SYSTEM BINDING PROTEIN MLAC"/>
    <property type="match status" value="1"/>
</dbReference>
<sequence>MKYFTMICLGILLIMPMADKIVHGATAVETMSKITNEVLNVLKDPGLKDEAFLVTKKEKLWEIMDHVFDYQLLSQYSLGRKWRRITPEQQADFIRVYGLLLGKTYMNRILSYGDEKIIIGREIPLADGIAEVQTTLVSQKNDIPIHYRMSLANGEWKIFDVVIEGVSLTKNYRSQFKKYLSGKSMAQLLKVLDKKTRGARPEKSK</sequence>
<dbReference type="OrthoDB" id="9798905at2"/>
<dbReference type="PANTHER" id="PTHR36573:SF1">
    <property type="entry name" value="INTERMEMBRANE PHOSPHOLIPID TRANSPORT SYSTEM BINDING PROTEIN MLAC"/>
    <property type="match status" value="1"/>
</dbReference>
<dbReference type="PIRSF" id="PIRSF004649">
    <property type="entry name" value="MlaC"/>
    <property type="match status" value="1"/>
</dbReference>
<evidence type="ECO:0000313" key="1">
    <source>
        <dbReference type="EMBL" id="SMC82557.1"/>
    </source>
</evidence>
<dbReference type="EMBL" id="FWXY01000011">
    <property type="protein sequence ID" value="SMC82557.1"/>
    <property type="molecule type" value="Genomic_DNA"/>
</dbReference>
<keyword evidence="2" id="KW-1185">Reference proteome</keyword>
<dbReference type="STRING" id="1121400.SAMN02746065_11193"/>
<dbReference type="RefSeq" id="WP_084069548.1">
    <property type="nucleotide sequence ID" value="NZ_FWXY01000011.1"/>
</dbReference>
<organism evidence="1 2">
    <name type="scientific">Desulfocicer vacuolatum DSM 3385</name>
    <dbReference type="NCBI Taxonomy" id="1121400"/>
    <lineage>
        <taxon>Bacteria</taxon>
        <taxon>Pseudomonadati</taxon>
        <taxon>Thermodesulfobacteriota</taxon>
        <taxon>Desulfobacteria</taxon>
        <taxon>Desulfobacterales</taxon>
        <taxon>Desulfobacteraceae</taxon>
        <taxon>Desulfocicer</taxon>
    </lineage>
</organism>
<evidence type="ECO:0000313" key="2">
    <source>
        <dbReference type="Proteomes" id="UP000192418"/>
    </source>
</evidence>
<dbReference type="AlphaFoldDB" id="A0A1W2CBA7"/>
<dbReference type="InterPro" id="IPR042245">
    <property type="entry name" value="Tgt2/MlaC_sf"/>
</dbReference>
<name>A0A1W2CBA7_9BACT</name>
<dbReference type="InterPro" id="IPR008869">
    <property type="entry name" value="MlaC/ttg2D"/>
</dbReference>
<reference evidence="1 2" key="1">
    <citation type="submission" date="2017-04" db="EMBL/GenBank/DDBJ databases">
        <authorList>
            <person name="Afonso C.L."/>
            <person name="Miller P.J."/>
            <person name="Scott M.A."/>
            <person name="Spackman E."/>
            <person name="Goraichik I."/>
            <person name="Dimitrov K.M."/>
            <person name="Suarez D.L."/>
            <person name="Swayne D.E."/>
        </authorList>
    </citation>
    <scope>NUCLEOTIDE SEQUENCE [LARGE SCALE GENOMIC DNA]</scope>
    <source>
        <strain evidence="1 2">DSM 3385</strain>
    </source>
</reference>
<accession>A0A1W2CBA7</accession>
<dbReference type="Proteomes" id="UP000192418">
    <property type="component" value="Unassembled WGS sequence"/>
</dbReference>
<dbReference type="Pfam" id="PF05494">
    <property type="entry name" value="MlaC"/>
    <property type="match status" value="1"/>
</dbReference>
<dbReference type="Gene3D" id="3.10.450.710">
    <property type="entry name" value="Tgt2/MlaC"/>
    <property type="match status" value="1"/>
</dbReference>
<gene>
    <name evidence="1" type="ORF">SAMN02746065_11193</name>
</gene>
<protein>
    <submittedName>
        <fullName evidence="1">Phospholipid transport system substrate-binding protein</fullName>
    </submittedName>
</protein>
<proteinExistence type="predicted"/>